<evidence type="ECO:0000313" key="1">
    <source>
        <dbReference type="EMBL" id="CAF2920081.1"/>
    </source>
</evidence>
<proteinExistence type="predicted"/>
<gene>
    <name evidence="1" type="ORF">LSAA_9182</name>
</gene>
<reference evidence="1" key="1">
    <citation type="submission" date="2021-02" db="EMBL/GenBank/DDBJ databases">
        <authorList>
            <person name="Bekaert M."/>
        </authorList>
    </citation>
    <scope>NUCLEOTIDE SEQUENCE</scope>
    <source>
        <strain evidence="1">IoA-00</strain>
    </source>
</reference>
<dbReference type="Proteomes" id="UP000675881">
    <property type="component" value="Chromosome 4"/>
</dbReference>
<dbReference type="EMBL" id="HG994583">
    <property type="protein sequence ID" value="CAF2920081.1"/>
    <property type="molecule type" value="Genomic_DNA"/>
</dbReference>
<dbReference type="Gene3D" id="1.20.1440.160">
    <property type="entry name" value="Tumor necrosis factor alpha-induced protein 8-like"/>
    <property type="match status" value="1"/>
</dbReference>
<dbReference type="GO" id="GO:0042981">
    <property type="term" value="P:regulation of apoptotic process"/>
    <property type="evidence" value="ECO:0007669"/>
    <property type="project" value="InterPro"/>
</dbReference>
<evidence type="ECO:0000313" key="2">
    <source>
        <dbReference type="Proteomes" id="UP000675881"/>
    </source>
</evidence>
<dbReference type="AlphaFoldDB" id="A0A7R8H8B7"/>
<accession>A0A7R8H8B7</accession>
<dbReference type="InterPro" id="IPR038355">
    <property type="entry name" value="TNFAIP8_sf"/>
</dbReference>
<dbReference type="PANTHER" id="PTHR12757:SF1">
    <property type="entry name" value="PROTEIN SALIVARY GLANDS MARRED"/>
    <property type="match status" value="1"/>
</dbReference>
<dbReference type="GO" id="GO:0005737">
    <property type="term" value="C:cytoplasm"/>
    <property type="evidence" value="ECO:0007669"/>
    <property type="project" value="TreeGrafter"/>
</dbReference>
<name>A0A7R8H8B7_LEPSM</name>
<protein>
    <submittedName>
        <fullName evidence="1">(salmon louse) hypothetical protein</fullName>
    </submittedName>
</protein>
<organism evidence="1 2">
    <name type="scientific">Lepeophtheirus salmonis</name>
    <name type="common">Salmon louse</name>
    <name type="synonym">Caligus salmonis</name>
    <dbReference type="NCBI Taxonomy" id="72036"/>
    <lineage>
        <taxon>Eukaryota</taxon>
        <taxon>Metazoa</taxon>
        <taxon>Ecdysozoa</taxon>
        <taxon>Arthropoda</taxon>
        <taxon>Crustacea</taxon>
        <taxon>Multicrustacea</taxon>
        <taxon>Hexanauplia</taxon>
        <taxon>Copepoda</taxon>
        <taxon>Siphonostomatoida</taxon>
        <taxon>Caligidae</taxon>
        <taxon>Lepeophtheirus</taxon>
    </lineage>
</organism>
<dbReference type="PANTHER" id="PTHR12757">
    <property type="entry name" value="TUMOR NECROSIS FACTOR INDUCED PROTEIN"/>
    <property type="match status" value="1"/>
</dbReference>
<dbReference type="Pfam" id="PF05527">
    <property type="entry name" value="TNFAIP8"/>
    <property type="match status" value="1"/>
</dbReference>
<keyword evidence="2" id="KW-1185">Reference proteome</keyword>
<dbReference type="OrthoDB" id="10055976at2759"/>
<sequence length="375" mass="43472">MSWLVSRSRGVIRSWLVRRRLRFVLGVDRDQVLVGQLCTTPKSDNFISESDIIFNERDQRYAVIQIILSPDSSYGNRTLQMQIRTIQHLSAQLRVMKTKYLETFKVFCVISSEDHIIPPQVFKIGLGINTKVYLNVLRSMVISWNNQLVAGKTLHRPSSPNSPKPHFRRSATTCKVLCLEDACPNKLIQMVHSSESKIFSFERMTADFRALDVSYEVQKSFANKFFTNKSLIKIYTKNKKEAEKVVRNIIKISVKIGMLERSEKFNTDEQAKLTRIRLNLRTIMMTIISFYQVDHTYDRNFIITHLSELKNQLQNLVKPYLTDKSLGRIDNIIEFFSEPDFLDSLYSPNKRNSETVTQMGVIVDNLNKCIEIGVL</sequence>
<dbReference type="InterPro" id="IPR008477">
    <property type="entry name" value="TNFAIP8-like"/>
</dbReference>